<dbReference type="Gene3D" id="1.10.230.10">
    <property type="entry name" value="Cytochrome P450-Terp, domain 2"/>
    <property type="match status" value="1"/>
</dbReference>
<organism evidence="6 7">
    <name type="scientific">Microbacterium marinilacus</name>
    <dbReference type="NCBI Taxonomy" id="415209"/>
    <lineage>
        <taxon>Bacteria</taxon>
        <taxon>Bacillati</taxon>
        <taxon>Actinomycetota</taxon>
        <taxon>Actinomycetes</taxon>
        <taxon>Micrococcales</taxon>
        <taxon>Microbacteriaceae</taxon>
        <taxon>Microbacterium</taxon>
    </lineage>
</organism>
<proteinExistence type="inferred from homology"/>
<keyword evidence="4" id="KW-0808">Transferase</keyword>
<dbReference type="Pfam" id="PF00285">
    <property type="entry name" value="Citrate_synt"/>
    <property type="match status" value="1"/>
</dbReference>
<dbReference type="InterPro" id="IPR009061">
    <property type="entry name" value="DNA-bd_dom_put_sf"/>
</dbReference>
<evidence type="ECO:0000256" key="4">
    <source>
        <dbReference type="ARBA" id="ARBA00022679"/>
    </source>
</evidence>
<dbReference type="PANTHER" id="PTHR11739">
    <property type="entry name" value="CITRATE SYNTHASE"/>
    <property type="match status" value="1"/>
</dbReference>
<protein>
    <recommendedName>
        <fullName evidence="3">citrate synthase (unknown stereospecificity)</fullName>
        <ecNumber evidence="3">2.3.3.16</ecNumber>
    </recommendedName>
</protein>
<dbReference type="InterPro" id="IPR002020">
    <property type="entry name" value="Citrate_synthase"/>
</dbReference>
<evidence type="ECO:0000256" key="1">
    <source>
        <dbReference type="ARBA" id="ARBA00005163"/>
    </source>
</evidence>
<dbReference type="Proteomes" id="UP001410795">
    <property type="component" value="Unassembled WGS sequence"/>
</dbReference>
<dbReference type="EMBL" id="BAAAYV010000005">
    <property type="protein sequence ID" value="GAA3652150.1"/>
    <property type="molecule type" value="Genomic_DNA"/>
</dbReference>
<feature type="domain" description="Helix-turn-helix" evidence="5">
    <location>
        <begin position="5"/>
        <end position="53"/>
    </location>
</feature>
<comment type="caution">
    <text evidence="6">The sequence shown here is derived from an EMBL/GenBank/DDBJ whole genome shotgun (WGS) entry which is preliminary data.</text>
</comment>
<comment type="pathway">
    <text evidence="1">Carbohydrate metabolism; tricarboxylic acid cycle.</text>
</comment>
<dbReference type="Pfam" id="PF12728">
    <property type="entry name" value="HTH_17"/>
    <property type="match status" value="1"/>
</dbReference>
<dbReference type="InterPro" id="IPR036969">
    <property type="entry name" value="Citrate_synthase_sf"/>
</dbReference>
<dbReference type="EC" id="2.3.3.16" evidence="3"/>
<comment type="similarity">
    <text evidence="2">Belongs to the citrate synthase family.</text>
</comment>
<dbReference type="SUPFAM" id="SSF46955">
    <property type="entry name" value="Putative DNA-binding domain"/>
    <property type="match status" value="1"/>
</dbReference>
<dbReference type="InterPro" id="IPR016143">
    <property type="entry name" value="Citrate_synth-like_sm_a-sub"/>
</dbReference>
<reference evidence="7" key="1">
    <citation type="journal article" date="2019" name="Int. J. Syst. Evol. Microbiol.">
        <title>The Global Catalogue of Microorganisms (GCM) 10K type strain sequencing project: providing services to taxonomists for standard genome sequencing and annotation.</title>
        <authorList>
            <consortium name="The Broad Institute Genomics Platform"/>
            <consortium name="The Broad Institute Genome Sequencing Center for Infectious Disease"/>
            <person name="Wu L."/>
            <person name="Ma J."/>
        </authorList>
    </citation>
    <scope>NUCLEOTIDE SEQUENCE [LARGE SCALE GENOMIC DNA]</scope>
    <source>
        <strain evidence="7">JCM 16546</strain>
    </source>
</reference>
<evidence type="ECO:0000256" key="2">
    <source>
        <dbReference type="ARBA" id="ARBA00010566"/>
    </source>
</evidence>
<dbReference type="SUPFAM" id="SSF48256">
    <property type="entry name" value="Citrate synthase"/>
    <property type="match status" value="1"/>
</dbReference>
<evidence type="ECO:0000259" key="5">
    <source>
        <dbReference type="Pfam" id="PF12728"/>
    </source>
</evidence>
<dbReference type="PANTHER" id="PTHR11739:SF4">
    <property type="entry name" value="CITRATE SYNTHASE, PEROXISOMAL"/>
    <property type="match status" value="1"/>
</dbReference>
<dbReference type="InterPro" id="IPR016142">
    <property type="entry name" value="Citrate_synth-like_lrg_a-sub"/>
</dbReference>
<gene>
    <name evidence="6" type="ORF">GCM10022202_09870</name>
</gene>
<evidence type="ECO:0000256" key="3">
    <source>
        <dbReference type="ARBA" id="ARBA00012972"/>
    </source>
</evidence>
<evidence type="ECO:0000313" key="7">
    <source>
        <dbReference type="Proteomes" id="UP001410795"/>
    </source>
</evidence>
<name>A0ABP7B7Q5_9MICO</name>
<dbReference type="InterPro" id="IPR041657">
    <property type="entry name" value="HTH_17"/>
</dbReference>
<dbReference type="RefSeq" id="WP_221855545.1">
    <property type="nucleotide sequence ID" value="NZ_BAAAYV010000005.1"/>
</dbReference>
<dbReference type="Gene3D" id="1.10.580.10">
    <property type="entry name" value="Citrate Synthase, domain 1"/>
    <property type="match status" value="1"/>
</dbReference>
<keyword evidence="7" id="KW-1185">Reference proteome</keyword>
<accession>A0ABP7B7Q5</accession>
<evidence type="ECO:0000313" key="6">
    <source>
        <dbReference type="EMBL" id="GAA3652150.1"/>
    </source>
</evidence>
<sequence>MDEGLTAAQAAARLGVKVDTLYAYVSRGLLPRTGDDRRRSRFDPLDVEALARRSARRQGAAPEGRPLPMIDTEITLVDDAAITYRGRDVVALSQERPFDAVAWWLWTGAWEAPALPEWRQPALQFPRGARLIDRQRVALALAGAADPMRGDLSREGVARAGQRVIAALVGALPGAAQDGGTAERLWPALTTAPATPARTALLDAVLVLLADSDLAVSTVAARVAASARAAPYAAVSAALGALDGPLHGAASTRTHRMVRRILQGDPVELIVDETLRTGPAIPGFGHAAFRGEDPRATRLLALLDEDPQARPAAAAVRELEAVVTERTGRYPNVDLALGAMTAGHGMGADAGEAVFAVARASGWIAHALEEYDAPALRWRPAARYVGSRAD</sequence>